<reference evidence="1 2" key="1">
    <citation type="submission" date="2019-03" db="EMBL/GenBank/DDBJ databases">
        <title>Whole Genome Sequencing of Shiga-Toxin Escherichia coli Strains from Nebraska.</title>
        <authorList>
            <person name="Abdalhamid B."/>
            <person name="Mccutchen E.L."/>
            <person name="Bouska A.C."/>
            <person name="Hinrichs S.H."/>
            <person name="Iwen P.C."/>
        </authorList>
    </citation>
    <scope>NUCLEOTIDE SEQUENCE [LARGE SCALE GENOMIC DNA]</scope>
    <source>
        <strain evidence="1 2">STEC_170836</strain>
    </source>
</reference>
<name>A0A5N3CZJ7_ECOLX</name>
<proteinExistence type="predicted"/>
<evidence type="ECO:0000313" key="2">
    <source>
        <dbReference type="Proteomes" id="UP000327073"/>
    </source>
</evidence>
<gene>
    <name evidence="1" type="ORF">F7F11_16425</name>
</gene>
<dbReference type="Proteomes" id="UP000327073">
    <property type="component" value="Unassembled WGS sequence"/>
</dbReference>
<dbReference type="EMBL" id="VZEL01000017">
    <property type="protein sequence ID" value="KAB0123346.1"/>
    <property type="molecule type" value="Genomic_DNA"/>
</dbReference>
<dbReference type="AlphaFoldDB" id="A0A5N3CZJ7"/>
<evidence type="ECO:0000313" key="1">
    <source>
        <dbReference type="EMBL" id="KAB0123346.1"/>
    </source>
</evidence>
<organism evidence="1 2">
    <name type="scientific">Escherichia coli</name>
    <dbReference type="NCBI Taxonomy" id="562"/>
    <lineage>
        <taxon>Bacteria</taxon>
        <taxon>Pseudomonadati</taxon>
        <taxon>Pseudomonadota</taxon>
        <taxon>Gammaproteobacteria</taxon>
        <taxon>Enterobacterales</taxon>
        <taxon>Enterobacteriaceae</taxon>
        <taxon>Escherichia</taxon>
    </lineage>
</organism>
<protein>
    <submittedName>
        <fullName evidence="1">Uncharacterized protein</fullName>
    </submittedName>
</protein>
<sequence>MKPVFLGQIDISELFSVKDGTQYDCDCLELNGLEREYRLAIVNDGKKTFSVECFENTYFKQVLRIRQRVEMSIRENIKNKCEFLAIKNEIDAINFVTFTDSGRLAMLELFYLIVSNNSITEALISLSTIVSKERENTGALIVEELGGILEKIKNKELIIEYSKESRKNNLHSAFRSPYVERLNGSASFVNLEFNRFFSSLFTKYGIVIVEVNNENDVPKIIVHSMPDIPFNEIENKLENLDDINIKSMEELIEYLAVDAVAMADNDVFGVGALHEGYLDALELYGTARWFLSGLVDDAPLLINTDYSYSS</sequence>
<comment type="caution">
    <text evidence="1">The sequence shown here is derived from an EMBL/GenBank/DDBJ whole genome shotgun (WGS) entry which is preliminary data.</text>
</comment>
<accession>A0A5N3CZJ7</accession>